<dbReference type="InterPro" id="IPR036736">
    <property type="entry name" value="ACP-like_sf"/>
</dbReference>
<evidence type="ECO:0000313" key="3">
    <source>
        <dbReference type="Proteomes" id="UP000805614"/>
    </source>
</evidence>
<name>A0ABR7LU55_9ACTN</name>
<protein>
    <submittedName>
        <fullName evidence="2">Acyl carrier protein</fullName>
    </submittedName>
</protein>
<dbReference type="PROSITE" id="PS50075">
    <property type="entry name" value="CARRIER"/>
    <property type="match status" value="1"/>
</dbReference>
<dbReference type="Gene3D" id="1.10.1200.10">
    <property type="entry name" value="ACP-like"/>
    <property type="match status" value="1"/>
</dbReference>
<dbReference type="Proteomes" id="UP000805614">
    <property type="component" value="Unassembled WGS sequence"/>
</dbReference>
<dbReference type="SUPFAM" id="SSF47336">
    <property type="entry name" value="ACP-like"/>
    <property type="match status" value="1"/>
</dbReference>
<dbReference type="RefSeq" id="WP_187245387.1">
    <property type="nucleotide sequence ID" value="NZ_BAAAOK010000015.1"/>
</dbReference>
<evidence type="ECO:0000313" key="2">
    <source>
        <dbReference type="EMBL" id="MBC6468382.1"/>
    </source>
</evidence>
<dbReference type="InterPro" id="IPR009081">
    <property type="entry name" value="PP-bd_ACP"/>
</dbReference>
<keyword evidence="3" id="KW-1185">Reference proteome</keyword>
<sequence length="84" mass="9371">MSQFSVDDIRRILRACAGEPDSISLDDDISAVSFEEMGYDSLARLELAARIQQEFLVNIPEEQVDELRTPDAVVGYVNPRLTVA</sequence>
<feature type="domain" description="Carrier" evidence="1">
    <location>
        <begin position="3"/>
        <end position="81"/>
    </location>
</feature>
<dbReference type="EMBL" id="JABVEC010000018">
    <property type="protein sequence ID" value="MBC6468382.1"/>
    <property type="molecule type" value="Genomic_DNA"/>
</dbReference>
<organism evidence="2 3">
    <name type="scientific">Actinomadura alba</name>
    <dbReference type="NCBI Taxonomy" id="406431"/>
    <lineage>
        <taxon>Bacteria</taxon>
        <taxon>Bacillati</taxon>
        <taxon>Actinomycetota</taxon>
        <taxon>Actinomycetes</taxon>
        <taxon>Streptosporangiales</taxon>
        <taxon>Thermomonosporaceae</taxon>
        <taxon>Actinomadura</taxon>
    </lineage>
</organism>
<reference evidence="2 3" key="1">
    <citation type="submission" date="2020-06" db="EMBL/GenBank/DDBJ databases">
        <title>Actinomadura xiongansis sp. nov., isolated from soil of Baiyangdian.</title>
        <authorList>
            <person name="Zhang X."/>
        </authorList>
    </citation>
    <scope>NUCLEOTIDE SEQUENCE [LARGE SCALE GENOMIC DNA]</scope>
    <source>
        <strain evidence="2 3">HBUM206468</strain>
    </source>
</reference>
<proteinExistence type="predicted"/>
<gene>
    <name evidence="2" type="ORF">HKK74_23205</name>
</gene>
<evidence type="ECO:0000259" key="1">
    <source>
        <dbReference type="PROSITE" id="PS50075"/>
    </source>
</evidence>
<accession>A0ABR7LU55</accession>
<dbReference type="Pfam" id="PF00550">
    <property type="entry name" value="PP-binding"/>
    <property type="match status" value="1"/>
</dbReference>
<comment type="caution">
    <text evidence="2">The sequence shown here is derived from an EMBL/GenBank/DDBJ whole genome shotgun (WGS) entry which is preliminary data.</text>
</comment>